<dbReference type="Proteomes" id="UP001499924">
    <property type="component" value="Unassembled WGS sequence"/>
</dbReference>
<evidence type="ECO:0000313" key="2">
    <source>
        <dbReference type="Proteomes" id="UP001499924"/>
    </source>
</evidence>
<name>A0ABP6P9I2_9ACTN</name>
<evidence type="ECO:0008006" key="3">
    <source>
        <dbReference type="Google" id="ProtNLM"/>
    </source>
</evidence>
<protein>
    <recommendedName>
        <fullName evidence="3">Phosphotransferase enzyme family protein</fullName>
    </recommendedName>
</protein>
<proteinExistence type="predicted"/>
<dbReference type="SUPFAM" id="SSF56112">
    <property type="entry name" value="Protein kinase-like (PK-like)"/>
    <property type="match status" value="1"/>
</dbReference>
<evidence type="ECO:0000313" key="1">
    <source>
        <dbReference type="EMBL" id="GAA3171951.1"/>
    </source>
</evidence>
<dbReference type="InterPro" id="IPR011009">
    <property type="entry name" value="Kinase-like_dom_sf"/>
</dbReference>
<reference evidence="2" key="1">
    <citation type="journal article" date="2019" name="Int. J. Syst. Evol. Microbiol.">
        <title>The Global Catalogue of Microorganisms (GCM) 10K type strain sequencing project: providing services to taxonomists for standard genome sequencing and annotation.</title>
        <authorList>
            <consortium name="The Broad Institute Genomics Platform"/>
            <consortium name="The Broad Institute Genome Sequencing Center for Infectious Disease"/>
            <person name="Wu L."/>
            <person name="Ma J."/>
        </authorList>
    </citation>
    <scope>NUCLEOTIDE SEQUENCE [LARGE SCALE GENOMIC DNA]</scope>
    <source>
        <strain evidence="2">JCM 15614</strain>
    </source>
</reference>
<keyword evidence="2" id="KW-1185">Reference proteome</keyword>
<comment type="caution">
    <text evidence="1">The sequence shown here is derived from an EMBL/GenBank/DDBJ whole genome shotgun (WGS) entry which is preliminary data.</text>
</comment>
<sequence>MPHALERVVTARRPYLLDVVDALWPSGPSARIHRGQTVREATTFVAVPTAGAPRLLLPAGGALAAGAVRAYGGHASRTARWRMRGTGALFALGVGGLLFRDRVTVGGDSESVLDELARVLDEPVHVALRAGPPRANRKPVLAVLDEGGRPLAFAKVGLTPLTADLLAVEASALTGVAGKASDLVRVPRLLHHGTWRDMAILVQEALPVDRSGAVSDALLVRAVGEIASVQGTAMTPWAGSQHAEHIRGRLARMARTPEAAMLAEAVERLNASREALPVGCWHGDWTPWNCASLDGSVLLWDWERFDTGVPIGFDLLHHDLQSVLATDCSPARPAALLATVASRLSPLGLTPGQATLTGVAYLVELASRYLADDQAAAGASVGDVGRWLLPVLTRAVRDLPAPRGEMTS</sequence>
<accession>A0ABP6P9I2</accession>
<gene>
    <name evidence="1" type="ORF">GCM10010531_26710</name>
</gene>
<dbReference type="EMBL" id="BAAAVV010000006">
    <property type="protein sequence ID" value="GAA3171951.1"/>
    <property type="molecule type" value="Genomic_DNA"/>
</dbReference>
<organism evidence="1 2">
    <name type="scientific">Blastococcus jejuensis</name>
    <dbReference type="NCBI Taxonomy" id="351224"/>
    <lineage>
        <taxon>Bacteria</taxon>
        <taxon>Bacillati</taxon>
        <taxon>Actinomycetota</taxon>
        <taxon>Actinomycetes</taxon>
        <taxon>Geodermatophilales</taxon>
        <taxon>Geodermatophilaceae</taxon>
        <taxon>Blastococcus</taxon>
    </lineage>
</organism>